<dbReference type="FunFam" id="3.40.80.10:FF:000001">
    <property type="entry name" value="Peptidoglycan recognition protein 1"/>
    <property type="match status" value="1"/>
</dbReference>
<feature type="domain" description="Peptidoglycan recognition protein family" evidence="8">
    <location>
        <begin position="1"/>
        <end position="140"/>
    </location>
</feature>
<evidence type="ECO:0000259" key="7">
    <source>
        <dbReference type="SMART" id="SM00644"/>
    </source>
</evidence>
<dbReference type="EMBL" id="KB300602">
    <property type="protein sequence ID" value="ELU06479.1"/>
    <property type="molecule type" value="Genomic_DNA"/>
</dbReference>
<dbReference type="STRING" id="283909.R7UIU1"/>
<dbReference type="InterPro" id="IPR002502">
    <property type="entry name" value="Amidase_domain"/>
</dbReference>
<accession>R7UIU1</accession>
<dbReference type="EMBL" id="AMQN01007388">
    <property type="status" value="NOT_ANNOTATED_CDS"/>
    <property type="molecule type" value="Genomic_DNA"/>
</dbReference>
<feature type="disulfide bond" evidence="6">
    <location>
        <begin position="35"/>
        <end position="41"/>
    </location>
</feature>
<keyword evidence="4" id="KW-0391">Immunity</keyword>
<dbReference type="GO" id="GO:0008270">
    <property type="term" value="F:zinc ion binding"/>
    <property type="evidence" value="ECO:0007669"/>
    <property type="project" value="InterPro"/>
</dbReference>
<dbReference type="HOGENOM" id="CLU_037559_3_2_1"/>
<dbReference type="Pfam" id="PF01510">
    <property type="entry name" value="Amidase_2"/>
    <property type="match status" value="1"/>
</dbReference>
<dbReference type="PANTHER" id="PTHR11022">
    <property type="entry name" value="PEPTIDOGLYCAN RECOGNITION PROTEIN"/>
    <property type="match status" value="1"/>
</dbReference>
<gene>
    <name evidence="9" type="ORF">CAPTEDRAFT_99843</name>
</gene>
<reference evidence="10" key="3">
    <citation type="submission" date="2015-06" db="UniProtKB">
        <authorList>
            <consortium name="EnsemblMetazoa"/>
        </authorList>
    </citation>
    <scope>IDENTIFICATION</scope>
</reference>
<dbReference type="SMART" id="SM00644">
    <property type="entry name" value="Ami_2"/>
    <property type="match status" value="1"/>
</dbReference>
<evidence type="ECO:0008006" key="12">
    <source>
        <dbReference type="Google" id="ProtNLM"/>
    </source>
</evidence>
<keyword evidence="2" id="KW-0399">Innate immunity</keyword>
<dbReference type="SMART" id="SM00701">
    <property type="entry name" value="PGRP"/>
    <property type="match status" value="1"/>
</dbReference>
<dbReference type="FunCoup" id="R7UIU1">
    <property type="interactions" value="49"/>
</dbReference>
<dbReference type="GO" id="GO:0045087">
    <property type="term" value="P:innate immune response"/>
    <property type="evidence" value="ECO:0007669"/>
    <property type="project" value="UniProtKB-KW"/>
</dbReference>
<reference evidence="11" key="1">
    <citation type="submission" date="2012-12" db="EMBL/GenBank/DDBJ databases">
        <authorList>
            <person name="Hellsten U."/>
            <person name="Grimwood J."/>
            <person name="Chapman J.A."/>
            <person name="Shapiro H."/>
            <person name="Aerts A."/>
            <person name="Otillar R.P."/>
            <person name="Terry A.Y."/>
            <person name="Boore J.L."/>
            <person name="Simakov O."/>
            <person name="Marletaz F."/>
            <person name="Cho S.-J."/>
            <person name="Edsinger-Gonzales E."/>
            <person name="Havlak P."/>
            <person name="Kuo D.-H."/>
            <person name="Larsson T."/>
            <person name="Lv J."/>
            <person name="Arendt D."/>
            <person name="Savage R."/>
            <person name="Osoegawa K."/>
            <person name="de Jong P."/>
            <person name="Lindberg D.R."/>
            <person name="Seaver E.C."/>
            <person name="Weisblat D.A."/>
            <person name="Putnam N.H."/>
            <person name="Grigoriev I.V."/>
            <person name="Rokhsar D.S."/>
        </authorList>
    </citation>
    <scope>NUCLEOTIDE SEQUENCE</scope>
    <source>
        <strain evidence="11">I ESC-2004</strain>
    </source>
</reference>
<comment type="similarity">
    <text evidence="1">Belongs to the N-acetylmuramoyl-L-alanine amidase 2 family.</text>
</comment>
<keyword evidence="3" id="KW-0732">Signal</keyword>
<dbReference type="PIRSF" id="PIRSF037945">
    <property type="entry name" value="PGRPs"/>
    <property type="match status" value="1"/>
</dbReference>
<dbReference type="OMA" id="WITEGRH"/>
<evidence type="ECO:0000313" key="10">
    <source>
        <dbReference type="EnsemblMetazoa" id="CapteP99843"/>
    </source>
</evidence>
<dbReference type="EnsemblMetazoa" id="CapteT99843">
    <property type="protein sequence ID" value="CapteP99843"/>
    <property type="gene ID" value="CapteG99843"/>
</dbReference>
<organism evidence="9">
    <name type="scientific">Capitella teleta</name>
    <name type="common">Polychaete worm</name>
    <dbReference type="NCBI Taxonomy" id="283909"/>
    <lineage>
        <taxon>Eukaryota</taxon>
        <taxon>Metazoa</taxon>
        <taxon>Spiralia</taxon>
        <taxon>Lophotrochozoa</taxon>
        <taxon>Annelida</taxon>
        <taxon>Polychaeta</taxon>
        <taxon>Sedentaria</taxon>
        <taxon>Scolecida</taxon>
        <taxon>Capitellidae</taxon>
        <taxon>Capitella</taxon>
    </lineage>
</organism>
<dbReference type="EMBL" id="AMQN01007389">
    <property type="status" value="NOT_ANNOTATED_CDS"/>
    <property type="molecule type" value="Genomic_DNA"/>
</dbReference>
<sequence>SVISRSEWGARAPKSTQTIGSRVRYIIHHSTGPSCFSRSACVSRVRSIQNYHLSKWDDIGYNFLVGEDGNAYEGRGWNIKGAHAGPLYNSNSIGICVIGDFTSSSPNAAALRKVQALIKCGVDSGNLTATYKLHGHRDVSNTECNGDRFYRVITEWPNYSRTP</sequence>
<dbReference type="InterPro" id="IPR017331">
    <property type="entry name" value="Peptidoglycan_recognition"/>
</dbReference>
<evidence type="ECO:0000256" key="4">
    <source>
        <dbReference type="ARBA" id="ARBA00022859"/>
    </source>
</evidence>
<dbReference type="AlphaFoldDB" id="R7UIU1"/>
<dbReference type="PANTHER" id="PTHR11022:SF41">
    <property type="entry name" value="PEPTIDOGLYCAN-RECOGNITION PROTEIN LC-RELATED"/>
    <property type="match status" value="1"/>
</dbReference>
<dbReference type="CDD" id="cd06583">
    <property type="entry name" value="PGRP"/>
    <property type="match status" value="1"/>
</dbReference>
<evidence type="ECO:0000256" key="6">
    <source>
        <dbReference type="PIRSR" id="PIRSR037945-1"/>
    </source>
</evidence>
<dbReference type="Proteomes" id="UP000014760">
    <property type="component" value="Unassembled WGS sequence"/>
</dbReference>
<dbReference type="OrthoDB" id="10001926at2759"/>
<dbReference type="InterPro" id="IPR006619">
    <property type="entry name" value="PGRP_domain_met/bac"/>
</dbReference>
<dbReference type="InterPro" id="IPR036505">
    <property type="entry name" value="Amidase/PGRP_sf"/>
</dbReference>
<dbReference type="Gene3D" id="3.40.80.10">
    <property type="entry name" value="Peptidoglycan recognition protein-like"/>
    <property type="match status" value="1"/>
</dbReference>
<evidence type="ECO:0000256" key="2">
    <source>
        <dbReference type="ARBA" id="ARBA00022588"/>
    </source>
</evidence>
<name>R7UIU1_CAPTE</name>
<protein>
    <recommendedName>
        <fullName evidence="12">Peptidoglycan-recognition protein</fullName>
    </recommendedName>
</protein>
<keyword evidence="11" id="KW-1185">Reference proteome</keyword>
<feature type="domain" description="N-acetylmuramoyl-L-alanine amidase" evidence="7">
    <location>
        <begin position="11"/>
        <end position="146"/>
    </location>
</feature>
<evidence type="ECO:0000313" key="9">
    <source>
        <dbReference type="EMBL" id="ELU06479.1"/>
    </source>
</evidence>
<dbReference type="GO" id="GO:0008745">
    <property type="term" value="F:N-acetylmuramoyl-L-alanine amidase activity"/>
    <property type="evidence" value="ECO:0007669"/>
    <property type="project" value="InterPro"/>
</dbReference>
<proteinExistence type="inferred from homology"/>
<evidence type="ECO:0000256" key="5">
    <source>
        <dbReference type="ARBA" id="ARBA00023157"/>
    </source>
</evidence>
<evidence type="ECO:0000313" key="11">
    <source>
        <dbReference type="Proteomes" id="UP000014760"/>
    </source>
</evidence>
<dbReference type="SUPFAM" id="SSF55846">
    <property type="entry name" value="N-acetylmuramoyl-L-alanine amidase-like"/>
    <property type="match status" value="1"/>
</dbReference>
<dbReference type="InterPro" id="IPR015510">
    <property type="entry name" value="PGRP"/>
</dbReference>
<evidence type="ECO:0000256" key="3">
    <source>
        <dbReference type="ARBA" id="ARBA00022729"/>
    </source>
</evidence>
<dbReference type="GO" id="GO:0009253">
    <property type="term" value="P:peptidoglycan catabolic process"/>
    <property type="evidence" value="ECO:0007669"/>
    <property type="project" value="InterPro"/>
</dbReference>
<evidence type="ECO:0000256" key="1">
    <source>
        <dbReference type="ARBA" id="ARBA00007553"/>
    </source>
</evidence>
<evidence type="ECO:0000259" key="8">
    <source>
        <dbReference type="SMART" id="SM00701"/>
    </source>
</evidence>
<dbReference type="GO" id="GO:0042834">
    <property type="term" value="F:peptidoglycan binding"/>
    <property type="evidence" value="ECO:0007669"/>
    <property type="project" value="InterPro"/>
</dbReference>
<reference evidence="9 11" key="2">
    <citation type="journal article" date="2013" name="Nature">
        <title>Insights into bilaterian evolution from three spiralian genomes.</title>
        <authorList>
            <person name="Simakov O."/>
            <person name="Marletaz F."/>
            <person name="Cho S.J."/>
            <person name="Edsinger-Gonzales E."/>
            <person name="Havlak P."/>
            <person name="Hellsten U."/>
            <person name="Kuo D.H."/>
            <person name="Larsson T."/>
            <person name="Lv J."/>
            <person name="Arendt D."/>
            <person name="Savage R."/>
            <person name="Osoegawa K."/>
            <person name="de Jong P."/>
            <person name="Grimwood J."/>
            <person name="Chapman J.A."/>
            <person name="Shapiro H."/>
            <person name="Aerts A."/>
            <person name="Otillar R.P."/>
            <person name="Terry A.Y."/>
            <person name="Boore J.L."/>
            <person name="Grigoriev I.V."/>
            <person name="Lindberg D.R."/>
            <person name="Seaver E.C."/>
            <person name="Weisblat D.A."/>
            <person name="Putnam N.H."/>
            <person name="Rokhsar D.S."/>
        </authorList>
    </citation>
    <scope>NUCLEOTIDE SEQUENCE</scope>
    <source>
        <strain evidence="9 11">I ESC-2004</strain>
    </source>
</reference>
<feature type="non-terminal residue" evidence="9">
    <location>
        <position position="1"/>
    </location>
</feature>
<keyword evidence="5" id="KW-1015">Disulfide bond</keyword>